<dbReference type="AlphaFoldDB" id="A0ABD3XBD8"/>
<name>A0ABD3XBD8_SINWO</name>
<dbReference type="PANTHER" id="PTHR47027">
    <property type="entry name" value="REVERSE TRANSCRIPTASE DOMAIN-CONTAINING PROTEIN"/>
    <property type="match status" value="1"/>
</dbReference>
<accession>A0ABD3XBD8</accession>
<evidence type="ECO:0000313" key="1">
    <source>
        <dbReference type="EMBL" id="KAL3883415.1"/>
    </source>
</evidence>
<evidence type="ECO:0000313" key="2">
    <source>
        <dbReference type="Proteomes" id="UP001634394"/>
    </source>
</evidence>
<proteinExistence type="predicted"/>
<reference evidence="1 2" key="1">
    <citation type="submission" date="2024-11" db="EMBL/GenBank/DDBJ databases">
        <title>Chromosome-level genome assembly of the freshwater bivalve Anodonta woodiana.</title>
        <authorList>
            <person name="Chen X."/>
        </authorList>
    </citation>
    <scope>NUCLEOTIDE SEQUENCE [LARGE SCALE GENOMIC DNA]</scope>
    <source>
        <strain evidence="1">MN2024</strain>
        <tissue evidence="1">Gills</tissue>
    </source>
</reference>
<keyword evidence="2" id="KW-1185">Reference proteome</keyword>
<gene>
    <name evidence="1" type="ORF">ACJMK2_029682</name>
</gene>
<dbReference type="Proteomes" id="UP001634394">
    <property type="component" value="Unassembled WGS sequence"/>
</dbReference>
<protein>
    <submittedName>
        <fullName evidence="1">Uncharacterized protein</fullName>
    </submittedName>
</protein>
<dbReference type="PANTHER" id="PTHR47027:SF20">
    <property type="entry name" value="REVERSE TRANSCRIPTASE-LIKE PROTEIN WITH RNA-DIRECTED DNA POLYMERASE DOMAIN"/>
    <property type="match status" value="1"/>
</dbReference>
<dbReference type="EMBL" id="JBJQND010000003">
    <property type="protein sequence ID" value="KAL3883415.1"/>
    <property type="molecule type" value="Genomic_DNA"/>
</dbReference>
<sequence>MLESTKDEQIVRRTIEEDLLLRGKKKLQHVNSFKYLKTTLTENGDSSKDIKIRTAKTLKVTSELDNIWKKKNVKRETKMRLFRSFIAPIALYRCEAWTLRNVDKKKLLVF</sequence>
<organism evidence="1 2">
    <name type="scientific">Sinanodonta woodiana</name>
    <name type="common">Chinese pond mussel</name>
    <name type="synonym">Anodonta woodiana</name>
    <dbReference type="NCBI Taxonomy" id="1069815"/>
    <lineage>
        <taxon>Eukaryota</taxon>
        <taxon>Metazoa</taxon>
        <taxon>Spiralia</taxon>
        <taxon>Lophotrochozoa</taxon>
        <taxon>Mollusca</taxon>
        <taxon>Bivalvia</taxon>
        <taxon>Autobranchia</taxon>
        <taxon>Heteroconchia</taxon>
        <taxon>Palaeoheterodonta</taxon>
        <taxon>Unionida</taxon>
        <taxon>Unionoidea</taxon>
        <taxon>Unionidae</taxon>
        <taxon>Unioninae</taxon>
        <taxon>Sinanodonta</taxon>
    </lineage>
</organism>
<comment type="caution">
    <text evidence="1">The sequence shown here is derived from an EMBL/GenBank/DDBJ whole genome shotgun (WGS) entry which is preliminary data.</text>
</comment>